<gene>
    <name evidence="7" type="primary">lgt</name>
    <name evidence="8" type="ORF">KCG34_19735</name>
</gene>
<dbReference type="PROSITE" id="PS01311">
    <property type="entry name" value="LGT"/>
    <property type="match status" value="1"/>
</dbReference>
<dbReference type="GO" id="GO:0005886">
    <property type="term" value="C:plasma membrane"/>
    <property type="evidence" value="ECO:0007669"/>
    <property type="project" value="UniProtKB-SubCell"/>
</dbReference>
<sequence>MPFPHFDPVLIHLGPLAIRWYALAYIAGILLGWRYALRLIGQARLWAPGGPPANTIQIDDLILWVTLGIIVGGRTGYVLFYGQGQYWKHPLEIFKLWEGGMSFHGGFLGVALAVTLFARANRLDLLRLADLVAPCAPIGLFFGRIANFINGELWGRPTSLPWGIIFPSAPDNPPLPRHPSQLYEAGLEGLALFLLLRWATHRAQWLPRQGALTGLFLVGYGIVRISLENVRNPDIGMPAFPLGLTMGMILSIPMVAAGAWLIWRSRRPAALAQPAEAPQA</sequence>
<evidence type="ECO:0000256" key="1">
    <source>
        <dbReference type="ARBA" id="ARBA00007150"/>
    </source>
</evidence>
<keyword evidence="4 7" id="KW-0812">Transmembrane</keyword>
<dbReference type="HAMAP" id="MF_01147">
    <property type="entry name" value="Lgt"/>
    <property type="match status" value="1"/>
</dbReference>
<dbReference type="NCBIfam" id="TIGR00544">
    <property type="entry name" value="lgt"/>
    <property type="match status" value="1"/>
</dbReference>
<feature type="binding site" evidence="7">
    <location>
        <position position="144"/>
    </location>
    <ligand>
        <name>a 1,2-diacyl-sn-glycero-3-phospho-(1'-sn-glycerol)</name>
        <dbReference type="ChEBI" id="CHEBI:64716"/>
    </ligand>
</feature>
<dbReference type="EMBL" id="CP073078">
    <property type="protein sequence ID" value="QUD87260.1"/>
    <property type="molecule type" value="Genomic_DNA"/>
</dbReference>
<accession>A0A975FXK0</accession>
<comment type="function">
    <text evidence="7">Catalyzes the transfer of the diacylglyceryl group from phosphatidylglycerol to the sulfhydryl group of the N-terminal cysteine of a prolipoprotein, the first step in the formation of mature lipoproteins.</text>
</comment>
<evidence type="ECO:0000313" key="8">
    <source>
        <dbReference type="EMBL" id="QUD87260.1"/>
    </source>
</evidence>
<dbReference type="GO" id="GO:0008961">
    <property type="term" value="F:phosphatidylglycerol-prolipoprotein diacylglyceryl transferase activity"/>
    <property type="evidence" value="ECO:0007669"/>
    <property type="project" value="UniProtKB-UniRule"/>
</dbReference>
<keyword evidence="6 7" id="KW-0472">Membrane</keyword>
<keyword evidence="9" id="KW-1185">Reference proteome</keyword>
<keyword evidence="3 7" id="KW-0808">Transferase</keyword>
<evidence type="ECO:0000256" key="6">
    <source>
        <dbReference type="ARBA" id="ARBA00023136"/>
    </source>
</evidence>
<feature type="transmembrane region" description="Helical" evidence="7">
    <location>
        <begin position="211"/>
        <end position="227"/>
    </location>
</feature>
<dbReference type="AlphaFoldDB" id="A0A975FXK0"/>
<feature type="transmembrane region" description="Helical" evidence="7">
    <location>
        <begin position="61"/>
        <end position="81"/>
    </location>
</feature>
<keyword evidence="5 7" id="KW-1133">Transmembrane helix</keyword>
<dbReference type="PANTHER" id="PTHR30589">
    <property type="entry name" value="PROLIPOPROTEIN DIACYLGLYCERYL TRANSFERASE"/>
    <property type="match status" value="1"/>
</dbReference>
<dbReference type="InterPro" id="IPR001640">
    <property type="entry name" value="Lgt"/>
</dbReference>
<feature type="transmembrane region" description="Helical" evidence="7">
    <location>
        <begin position="20"/>
        <end position="40"/>
    </location>
</feature>
<dbReference type="RefSeq" id="WP_211937312.1">
    <property type="nucleotide sequence ID" value="NZ_CP073078.1"/>
</dbReference>
<evidence type="ECO:0000256" key="3">
    <source>
        <dbReference type="ARBA" id="ARBA00022679"/>
    </source>
</evidence>
<evidence type="ECO:0000256" key="7">
    <source>
        <dbReference type="HAMAP-Rule" id="MF_01147"/>
    </source>
</evidence>
<comment type="catalytic activity">
    <reaction evidence="7">
        <text>L-cysteinyl-[prolipoprotein] + a 1,2-diacyl-sn-glycero-3-phospho-(1'-sn-glycerol) = an S-1,2-diacyl-sn-glyceryl-L-cysteinyl-[prolipoprotein] + sn-glycerol 1-phosphate + H(+)</text>
        <dbReference type="Rhea" id="RHEA:56712"/>
        <dbReference type="Rhea" id="RHEA-COMP:14679"/>
        <dbReference type="Rhea" id="RHEA-COMP:14680"/>
        <dbReference type="ChEBI" id="CHEBI:15378"/>
        <dbReference type="ChEBI" id="CHEBI:29950"/>
        <dbReference type="ChEBI" id="CHEBI:57685"/>
        <dbReference type="ChEBI" id="CHEBI:64716"/>
        <dbReference type="ChEBI" id="CHEBI:140658"/>
        <dbReference type="EC" id="2.5.1.145"/>
    </reaction>
</comment>
<comment type="pathway">
    <text evidence="7">Protein modification; lipoprotein biosynthesis (diacylglyceryl transfer).</text>
</comment>
<evidence type="ECO:0000256" key="4">
    <source>
        <dbReference type="ARBA" id="ARBA00022692"/>
    </source>
</evidence>
<organism evidence="8 9">
    <name type="scientific">Phenylobacterium montanum</name>
    <dbReference type="NCBI Taxonomy" id="2823693"/>
    <lineage>
        <taxon>Bacteria</taxon>
        <taxon>Pseudomonadati</taxon>
        <taxon>Pseudomonadota</taxon>
        <taxon>Alphaproteobacteria</taxon>
        <taxon>Caulobacterales</taxon>
        <taxon>Caulobacteraceae</taxon>
        <taxon>Phenylobacterium</taxon>
    </lineage>
</organism>
<feature type="transmembrane region" description="Helical" evidence="7">
    <location>
        <begin position="239"/>
        <end position="263"/>
    </location>
</feature>
<dbReference type="Pfam" id="PF01790">
    <property type="entry name" value="LGT"/>
    <property type="match status" value="1"/>
</dbReference>
<keyword evidence="2 7" id="KW-1003">Cell membrane</keyword>
<dbReference type="Proteomes" id="UP000676409">
    <property type="component" value="Chromosome"/>
</dbReference>
<feature type="transmembrane region" description="Helical" evidence="7">
    <location>
        <begin position="101"/>
        <end position="119"/>
    </location>
</feature>
<dbReference type="GO" id="GO:0042158">
    <property type="term" value="P:lipoprotein biosynthetic process"/>
    <property type="evidence" value="ECO:0007669"/>
    <property type="project" value="UniProtKB-UniRule"/>
</dbReference>
<evidence type="ECO:0000256" key="5">
    <source>
        <dbReference type="ARBA" id="ARBA00022989"/>
    </source>
</evidence>
<name>A0A975FXK0_9CAUL</name>
<keyword evidence="8" id="KW-0328">Glycosyltransferase</keyword>
<proteinExistence type="inferred from homology"/>
<protein>
    <recommendedName>
        <fullName evidence="7">Phosphatidylglycerol--prolipoprotein diacylglyceryl transferase</fullName>
        <ecNumber evidence="7">2.5.1.145</ecNumber>
    </recommendedName>
</protein>
<comment type="similarity">
    <text evidence="1 7">Belongs to the Lgt family.</text>
</comment>
<dbReference type="PANTHER" id="PTHR30589:SF0">
    <property type="entry name" value="PHOSPHATIDYLGLYCEROL--PROLIPOPROTEIN DIACYLGLYCERYL TRANSFERASE"/>
    <property type="match status" value="1"/>
</dbReference>
<dbReference type="EC" id="2.5.1.145" evidence="7"/>
<evidence type="ECO:0000313" key="9">
    <source>
        <dbReference type="Proteomes" id="UP000676409"/>
    </source>
</evidence>
<reference evidence="8" key="1">
    <citation type="submission" date="2021-04" db="EMBL/GenBank/DDBJ databases">
        <title>The complete genome sequence of Caulobacter sp. S6.</title>
        <authorList>
            <person name="Tang Y."/>
            <person name="Ouyang W."/>
            <person name="Liu Q."/>
            <person name="Huang B."/>
            <person name="Guo Z."/>
            <person name="Lei P."/>
        </authorList>
    </citation>
    <scope>NUCLEOTIDE SEQUENCE</scope>
    <source>
        <strain evidence="8">S6</strain>
    </source>
</reference>
<comment type="subcellular location">
    <subcellularLocation>
        <location evidence="7">Cell membrane</location>
        <topology evidence="7">Multi-pass membrane protein</topology>
    </subcellularLocation>
</comment>
<evidence type="ECO:0000256" key="2">
    <source>
        <dbReference type="ARBA" id="ARBA00022475"/>
    </source>
</evidence>
<dbReference type="KEGG" id="caul:KCG34_19735"/>